<protein>
    <recommendedName>
        <fullName evidence="7 20">Phospholipase A1</fullName>
        <ecNumber evidence="5 20">3.1.1.32</ecNumber>
        <ecNumber evidence="6 20">3.1.1.4</ecNumber>
    </recommendedName>
    <alternativeName>
        <fullName evidence="20">Phosphatidylcholine 1-acylhydrolase</fullName>
    </alternativeName>
</protein>
<feature type="binding site" description="in dimeric form" evidence="19">
    <location>
        <position position="226"/>
    </location>
    <ligand>
        <name>Ca(2+)</name>
        <dbReference type="ChEBI" id="CHEBI:29108"/>
        <label>1</label>
    </ligand>
</feature>
<keyword evidence="12 20" id="KW-0378">Hydrolase</keyword>
<feature type="signal peptide" evidence="20">
    <location>
        <begin position="1"/>
        <end position="30"/>
    </location>
</feature>
<evidence type="ECO:0000256" key="13">
    <source>
        <dbReference type="ARBA" id="ARBA00022837"/>
    </source>
</evidence>
<organism evidence="21 22">
    <name type="scientific">Aliidiomarina maris</name>
    <dbReference type="NCBI Taxonomy" id="531312"/>
    <lineage>
        <taxon>Bacteria</taxon>
        <taxon>Pseudomonadati</taxon>
        <taxon>Pseudomonadota</taxon>
        <taxon>Gammaproteobacteria</taxon>
        <taxon>Alteromonadales</taxon>
        <taxon>Idiomarinaceae</taxon>
        <taxon>Aliidiomarina</taxon>
    </lineage>
</organism>
<dbReference type="RefSeq" id="WP_198679912.1">
    <property type="nucleotide sequence ID" value="NZ_PIPK01000008.1"/>
</dbReference>
<evidence type="ECO:0000256" key="11">
    <source>
        <dbReference type="ARBA" id="ARBA00022729"/>
    </source>
</evidence>
<comment type="catalytic activity">
    <reaction evidence="2 20">
        <text>a 1,2-diacyl-sn-glycero-3-phosphocholine + H2O = a 1-acyl-sn-glycero-3-phosphocholine + a fatty acid + H(+)</text>
        <dbReference type="Rhea" id="RHEA:15801"/>
        <dbReference type="ChEBI" id="CHEBI:15377"/>
        <dbReference type="ChEBI" id="CHEBI:15378"/>
        <dbReference type="ChEBI" id="CHEBI:28868"/>
        <dbReference type="ChEBI" id="CHEBI:57643"/>
        <dbReference type="ChEBI" id="CHEBI:58168"/>
        <dbReference type="EC" id="3.1.1.4"/>
    </reaction>
</comment>
<dbReference type="GO" id="GO:0005509">
    <property type="term" value="F:calcium ion binding"/>
    <property type="evidence" value="ECO:0007669"/>
    <property type="project" value="TreeGrafter"/>
</dbReference>
<evidence type="ECO:0000256" key="5">
    <source>
        <dbReference type="ARBA" id="ARBA00013179"/>
    </source>
</evidence>
<evidence type="ECO:0000256" key="6">
    <source>
        <dbReference type="ARBA" id="ARBA00013278"/>
    </source>
</evidence>
<comment type="subunit">
    <text evidence="4 20">Homodimer; dimerization is reversible, and the dimeric form is the active one.</text>
</comment>
<evidence type="ECO:0000256" key="19">
    <source>
        <dbReference type="PIRSR" id="PIRSR603187-2"/>
    </source>
</evidence>
<dbReference type="GO" id="GO:0016042">
    <property type="term" value="P:lipid catabolic process"/>
    <property type="evidence" value="ECO:0007669"/>
    <property type="project" value="UniProtKB-KW"/>
</dbReference>
<keyword evidence="10 19" id="KW-0479">Metal-binding</keyword>
<comment type="similarity">
    <text evidence="3 20">Belongs to the phospholipase A1 family.</text>
</comment>
<evidence type="ECO:0000256" key="10">
    <source>
        <dbReference type="ARBA" id="ARBA00022723"/>
    </source>
</evidence>
<dbReference type="InterPro" id="IPR003187">
    <property type="entry name" value="PLipase_A1"/>
</dbReference>
<dbReference type="EC" id="3.1.1.32" evidence="5 20"/>
<dbReference type="AlphaFoldDB" id="A0A327WV73"/>
<dbReference type="SUPFAM" id="SSF56931">
    <property type="entry name" value="Outer membrane phospholipase A (OMPLA)"/>
    <property type="match status" value="1"/>
</dbReference>
<comment type="cofactor">
    <cofactor evidence="20">
        <name>Ca(2+)</name>
        <dbReference type="ChEBI" id="CHEBI:29108"/>
    </cofactor>
    <text evidence="20">Binds 1 Ca(2+) ion per monomer. In the dimeric form the Ca(2+) is bound by different amino acids with binding of each Ca(2+) shared with ligands coming from each monomer. The Ca(2+) ion may have a role in catalysis.</text>
</comment>
<evidence type="ECO:0000256" key="18">
    <source>
        <dbReference type="PIRSR" id="PIRSR603187-1"/>
    </source>
</evidence>
<keyword evidence="13 19" id="KW-0106">Calcium</keyword>
<name>A0A327WV73_9GAMM</name>
<evidence type="ECO:0000256" key="7">
    <source>
        <dbReference type="ARBA" id="ARBA00021726"/>
    </source>
</evidence>
<evidence type="ECO:0000256" key="9">
    <source>
        <dbReference type="ARBA" id="ARBA00022692"/>
    </source>
</evidence>
<dbReference type="EC" id="3.1.1.4" evidence="6 20"/>
<dbReference type="GO" id="GO:0009279">
    <property type="term" value="C:cell outer membrane"/>
    <property type="evidence" value="ECO:0007669"/>
    <property type="project" value="UniProtKB-SubCell"/>
</dbReference>
<feature type="active site" description="Proton acceptor" evidence="18">
    <location>
        <position position="181"/>
    </location>
</feature>
<feature type="chain" id="PRO_5019615614" description="Phospholipase A1" evidence="20">
    <location>
        <begin position="31"/>
        <end position="313"/>
    </location>
</feature>
<evidence type="ECO:0000256" key="3">
    <source>
        <dbReference type="ARBA" id="ARBA00010525"/>
    </source>
</evidence>
<comment type="catalytic activity">
    <reaction evidence="1 20">
        <text>a 1,2-diacyl-sn-glycero-3-phosphocholine + H2O = a 2-acyl-sn-glycero-3-phosphocholine + a fatty acid + H(+)</text>
        <dbReference type="Rhea" id="RHEA:18689"/>
        <dbReference type="ChEBI" id="CHEBI:15377"/>
        <dbReference type="ChEBI" id="CHEBI:15378"/>
        <dbReference type="ChEBI" id="CHEBI:28868"/>
        <dbReference type="ChEBI" id="CHEBI:57643"/>
        <dbReference type="ChEBI" id="CHEBI:57875"/>
        <dbReference type="EC" id="3.1.1.32"/>
    </reaction>
</comment>
<accession>A0A327WV73</accession>
<evidence type="ECO:0000256" key="17">
    <source>
        <dbReference type="ARBA" id="ARBA00023237"/>
    </source>
</evidence>
<evidence type="ECO:0000256" key="14">
    <source>
        <dbReference type="ARBA" id="ARBA00022963"/>
    </source>
</evidence>
<keyword evidence="15 20" id="KW-0443">Lipid metabolism</keyword>
<keyword evidence="8" id="KW-1134">Transmembrane beta strand</keyword>
<evidence type="ECO:0000256" key="2">
    <source>
        <dbReference type="ARBA" id="ARBA00001604"/>
    </source>
</evidence>
<comment type="subcellular location">
    <subcellularLocation>
        <location evidence="20">Cell outer membrane</location>
        <topology evidence="20">Multi-pass membrane protein</topology>
    </subcellularLocation>
    <text evidence="20">One of the very few enzymes located there.</text>
</comment>
<reference evidence="21 22" key="1">
    <citation type="submission" date="2018-06" db="EMBL/GenBank/DDBJ databases">
        <title>Genomic Encyclopedia of Type Strains, Phase III (KMG-III): the genomes of soil and plant-associated and newly described type strains.</title>
        <authorList>
            <person name="Whitman W."/>
        </authorList>
    </citation>
    <scope>NUCLEOTIDE SEQUENCE [LARGE SCALE GENOMIC DNA]</scope>
    <source>
        <strain evidence="21 22">CGMCC 1.15366</strain>
    </source>
</reference>
<dbReference type="GO" id="GO:0004623">
    <property type="term" value="F:phospholipase A2 activity"/>
    <property type="evidence" value="ECO:0007669"/>
    <property type="project" value="UniProtKB-EC"/>
</dbReference>
<comment type="function">
    <text evidence="20">Hydrolysis of phosphatidylcholine with phospholipase A2 (EC 3.1.1.4) and phospholipase A1 (EC 3.1.1.32) activities.</text>
</comment>
<evidence type="ECO:0000256" key="12">
    <source>
        <dbReference type="ARBA" id="ARBA00022801"/>
    </source>
</evidence>
<dbReference type="Proteomes" id="UP000249203">
    <property type="component" value="Unassembled WGS sequence"/>
</dbReference>
<keyword evidence="17 20" id="KW-0998">Cell outer membrane</keyword>
<evidence type="ECO:0000256" key="20">
    <source>
        <dbReference type="RuleBase" id="RU366027"/>
    </source>
</evidence>
<evidence type="ECO:0000256" key="4">
    <source>
        <dbReference type="ARBA" id="ARBA00011702"/>
    </source>
</evidence>
<proteinExistence type="inferred from homology"/>
<sequence length="313" mass="36137">MSVQSTYGVRRKLSVMLALLVSASFSIAHAQQTPEEALDELEIAVPETESRVERRIEAERATAENPYVITPHRPNYVLPAKYTTRSNAQAFDSIPDSDDIDKLELKLQFSFKYPLSTELFGSRHSLWVAYTQQSFWQAYNSDASRPFRETNYEPEVFVTFDVADASLFGIDPKLINLSLNHQSNGRSEPTSRSWNRVTAEFVFEHDNLAFSIRPWWRIPESSDEDDNPSIRRYLGYGDLQFVYSWDHFSVDVMLRNNLRTSDNKGALQVGFTFPLWNRFRGYVQYFNGYGESLVDYNHHTQSLGVGIILTNWL</sequence>
<comment type="caution">
    <text evidence="21">The sequence shown here is derived from an EMBL/GenBank/DDBJ whole genome shotgun (WGS) entry which is preliminary data.</text>
</comment>
<keyword evidence="14 20" id="KW-0442">Lipid degradation</keyword>
<evidence type="ECO:0000256" key="16">
    <source>
        <dbReference type="ARBA" id="ARBA00023136"/>
    </source>
</evidence>
<evidence type="ECO:0000256" key="15">
    <source>
        <dbReference type="ARBA" id="ARBA00023098"/>
    </source>
</evidence>
<dbReference type="PANTHER" id="PTHR40457:SF1">
    <property type="entry name" value="PHOSPHOLIPASE A1"/>
    <property type="match status" value="1"/>
</dbReference>
<gene>
    <name evidence="21" type="ORF">B0I24_10857</name>
</gene>
<evidence type="ECO:0000256" key="1">
    <source>
        <dbReference type="ARBA" id="ARBA00000111"/>
    </source>
</evidence>
<dbReference type="CDD" id="cd00541">
    <property type="entry name" value="OMPLA"/>
    <property type="match status" value="1"/>
</dbReference>
<feature type="binding site" description="in dimeric form" evidence="19">
    <location>
        <position position="144"/>
    </location>
    <ligand>
        <name>Ca(2+)</name>
        <dbReference type="ChEBI" id="CHEBI:29108"/>
        <label>1</label>
    </ligand>
</feature>
<feature type="active site" description="Nucleophile" evidence="18">
    <location>
        <position position="183"/>
    </location>
</feature>
<feature type="binding site" description="in dimeric form" evidence="19">
    <location>
        <position position="191"/>
    </location>
    <ligand>
        <name>Ca(2+)</name>
        <dbReference type="ChEBI" id="CHEBI:29108"/>
        <label>1</label>
    </ligand>
</feature>
<keyword evidence="16" id="KW-0472">Membrane</keyword>
<dbReference type="PRINTS" id="PR01486">
    <property type="entry name" value="PHPHLIPASEA1"/>
</dbReference>
<dbReference type="EMBL" id="QLMD01000008">
    <property type="protein sequence ID" value="RAJ96478.1"/>
    <property type="molecule type" value="Genomic_DNA"/>
</dbReference>
<keyword evidence="9" id="KW-0812">Transmembrane</keyword>
<dbReference type="InterPro" id="IPR036541">
    <property type="entry name" value="PLipase_A1_sf"/>
</dbReference>
<dbReference type="PANTHER" id="PTHR40457">
    <property type="entry name" value="PHOSPHOLIPASE A1"/>
    <property type="match status" value="1"/>
</dbReference>
<evidence type="ECO:0000256" key="8">
    <source>
        <dbReference type="ARBA" id="ARBA00022452"/>
    </source>
</evidence>
<dbReference type="Gene3D" id="2.40.230.10">
    <property type="entry name" value="Phospholipase A1"/>
    <property type="match status" value="1"/>
</dbReference>
<evidence type="ECO:0000313" key="22">
    <source>
        <dbReference type="Proteomes" id="UP000249203"/>
    </source>
</evidence>
<evidence type="ECO:0000313" key="21">
    <source>
        <dbReference type="EMBL" id="RAJ96478.1"/>
    </source>
</evidence>
<dbReference type="Pfam" id="PF02253">
    <property type="entry name" value="PLA1"/>
    <property type="match status" value="1"/>
</dbReference>
<keyword evidence="11 20" id="KW-0732">Signal</keyword>
<dbReference type="GO" id="GO:0008970">
    <property type="term" value="F:phospholipase A1 activity"/>
    <property type="evidence" value="ECO:0007669"/>
    <property type="project" value="UniProtKB-EC"/>
</dbReference>
<feature type="binding site" description="in dimeric form" evidence="19">
    <location>
        <position position="186"/>
    </location>
    <ligand>
        <name>Ca(2+)</name>
        <dbReference type="ChEBI" id="CHEBI:29108"/>
        <label>1</label>
    </ligand>
</feature>